<keyword evidence="2" id="KW-1133">Transmembrane helix</keyword>
<dbReference type="Proteomes" id="UP000664781">
    <property type="component" value="Unassembled WGS sequence"/>
</dbReference>
<feature type="transmembrane region" description="Helical" evidence="2">
    <location>
        <begin position="108"/>
        <end position="128"/>
    </location>
</feature>
<evidence type="ECO:0000259" key="3">
    <source>
        <dbReference type="Pfam" id="PF13400"/>
    </source>
</evidence>
<keyword evidence="2" id="KW-0812">Transmembrane</keyword>
<dbReference type="AlphaFoldDB" id="A0A939JRG9"/>
<dbReference type="Pfam" id="PF13400">
    <property type="entry name" value="Tad"/>
    <property type="match status" value="1"/>
</dbReference>
<feature type="domain" description="Putative Flp pilus-assembly TadG-like N-terminal" evidence="3">
    <location>
        <begin position="105"/>
        <end position="152"/>
    </location>
</feature>
<gene>
    <name evidence="4" type="ORF">J1792_19030</name>
</gene>
<reference evidence="4" key="1">
    <citation type="submission" date="2021-03" db="EMBL/GenBank/DDBJ databases">
        <title>Streptomyces strains.</title>
        <authorList>
            <person name="Lund M.B."/>
            <person name="Toerring T."/>
        </authorList>
    </citation>
    <scope>NUCLEOTIDE SEQUENCE</scope>
    <source>
        <strain evidence="4">JCM 4242</strain>
    </source>
</reference>
<feature type="compositionally biased region" description="Basic and acidic residues" evidence="1">
    <location>
        <begin position="70"/>
        <end position="85"/>
    </location>
</feature>
<accession>A0A939JRG9</accession>
<protein>
    <recommendedName>
        <fullName evidence="3">Putative Flp pilus-assembly TadG-like N-terminal domain-containing protein</fullName>
    </recommendedName>
</protein>
<feature type="compositionally biased region" description="Basic and acidic residues" evidence="1">
    <location>
        <begin position="92"/>
        <end position="101"/>
    </location>
</feature>
<evidence type="ECO:0000256" key="2">
    <source>
        <dbReference type="SAM" id="Phobius"/>
    </source>
</evidence>
<sequence>MGCGTVFGELGVRRVVSQLPCEGREKGRHRTTHGGEHHAKALSGTASVPGPPRGRPGADLGRIPRHHRGGRGDHPRPDDDGLRHDDRHRHHQPDPADHRLSRDAGQAFPLYITAVAALLFLALAFFVVGRAGAAKNATQTAADAAALAAAQDFRDQLRTGFLAATSGPGGDWAGWLAGRGADRDRACRAAAAYAEANGAQPAITCEEGDAPGSFHVSVTSARTVGASVVPGTEDRHATATAEAVVAPRCVPRAADGRTLSCDEQTVVVDPRRPEAVVTAADLFTVRLTE</sequence>
<proteinExistence type="predicted"/>
<comment type="caution">
    <text evidence="4">The sequence shown here is derived from an EMBL/GenBank/DDBJ whole genome shotgun (WGS) entry which is preliminary data.</text>
</comment>
<evidence type="ECO:0000313" key="5">
    <source>
        <dbReference type="Proteomes" id="UP000664781"/>
    </source>
</evidence>
<evidence type="ECO:0000256" key="1">
    <source>
        <dbReference type="SAM" id="MobiDB-lite"/>
    </source>
</evidence>
<dbReference type="EMBL" id="JAFMOF010000003">
    <property type="protein sequence ID" value="MBO0654792.1"/>
    <property type="molecule type" value="Genomic_DNA"/>
</dbReference>
<feature type="region of interest" description="Disordered" evidence="1">
    <location>
        <begin position="21"/>
        <end position="101"/>
    </location>
</feature>
<name>A0A939JRG9_9ACTN</name>
<evidence type="ECO:0000313" key="4">
    <source>
        <dbReference type="EMBL" id="MBO0654792.1"/>
    </source>
</evidence>
<keyword evidence="2" id="KW-0472">Membrane</keyword>
<organism evidence="4 5">
    <name type="scientific">Streptomyces triculaminicus</name>
    <dbReference type="NCBI Taxonomy" id="2816232"/>
    <lineage>
        <taxon>Bacteria</taxon>
        <taxon>Bacillati</taxon>
        <taxon>Actinomycetota</taxon>
        <taxon>Actinomycetes</taxon>
        <taxon>Kitasatosporales</taxon>
        <taxon>Streptomycetaceae</taxon>
        <taxon>Streptomyces</taxon>
    </lineage>
</organism>
<dbReference type="InterPro" id="IPR028087">
    <property type="entry name" value="Tad_N"/>
</dbReference>
<keyword evidence="5" id="KW-1185">Reference proteome</keyword>